<protein>
    <recommendedName>
        <fullName evidence="3">HNH endonuclease</fullName>
    </recommendedName>
</protein>
<gene>
    <name evidence="1" type="ORF">GLUCOINTEAF2_0202485</name>
</gene>
<evidence type="ECO:0000313" key="1">
    <source>
        <dbReference type="EMBL" id="KPH86851.1"/>
    </source>
</evidence>
<evidence type="ECO:0008006" key="3">
    <source>
        <dbReference type="Google" id="ProtNLM"/>
    </source>
</evidence>
<dbReference type="EMBL" id="JUFX02000190">
    <property type="protein sequence ID" value="KPH86851.1"/>
    <property type="molecule type" value="Genomic_DNA"/>
</dbReference>
<dbReference type="Gene3D" id="1.10.30.50">
    <property type="match status" value="1"/>
</dbReference>
<dbReference type="OrthoDB" id="9816185at2"/>
<dbReference type="Proteomes" id="UP000031553">
    <property type="component" value="Unassembled WGS sequence"/>
</dbReference>
<comment type="caution">
    <text evidence="1">The sequence shown here is derived from an EMBL/GenBank/DDBJ whole genome shotgun (WGS) entry which is preliminary data.</text>
</comment>
<evidence type="ECO:0000313" key="2">
    <source>
        <dbReference type="Proteomes" id="UP000031553"/>
    </source>
</evidence>
<name>A0A0N1FAW7_9PROT</name>
<sequence length="209" mass="24109">MIVTPVVYCEDDQTLVDAFNHLPRPNMDSNYWSSDELKDLRGRVKTFYITAQGSRCCYCNRHLGTENHRVWDVEHIADRSKHAWFMFTPTNLAAACLDCNTAKSSTEVLTNARRVTYPSGSQHFKIIHPHFNRFADHILRVGQVYLPKTSKGKFTIYKCDLLRFAEKYIEWENRAVDRRFETEVSTVFADGLMAQAAVENIIAQLPNAE</sequence>
<accession>A0A0N1FAW7</accession>
<proteinExistence type="predicted"/>
<reference evidence="1 2" key="1">
    <citation type="submission" date="2015-07" db="EMBL/GenBank/DDBJ databases">
        <title>Draft Genome Sequence of Komagataeibacter intermedius Strain AF2, Isolated from Kombucha Tea.</title>
        <authorList>
            <person name="Santos R.A."/>
            <person name="Berretta A.A."/>
            <person name="Barud H.S."/>
            <person name="Ribeiro S.J."/>
            <person name="Gonzalez-Garcia L.N."/>
            <person name="Zucchi T.D."/>
            <person name="Goldman G.H."/>
            <person name="Riano-Pachon D.M."/>
        </authorList>
    </citation>
    <scope>NUCLEOTIDE SEQUENCE [LARGE SCALE GENOMIC DNA]</scope>
    <source>
        <strain evidence="1 2">AF2</strain>
    </source>
</reference>
<dbReference type="AlphaFoldDB" id="A0A0N1FAW7"/>
<dbReference type="RefSeq" id="WP_141654793.1">
    <property type="nucleotide sequence ID" value="NZ_JUFX02000190.1"/>
</dbReference>
<organism evidence="1 2">
    <name type="scientific">Komagataeibacter intermedius AF2</name>
    <dbReference type="NCBI Taxonomy" id="1458464"/>
    <lineage>
        <taxon>Bacteria</taxon>
        <taxon>Pseudomonadati</taxon>
        <taxon>Pseudomonadota</taxon>
        <taxon>Alphaproteobacteria</taxon>
        <taxon>Acetobacterales</taxon>
        <taxon>Acetobacteraceae</taxon>
        <taxon>Komagataeibacter</taxon>
    </lineage>
</organism>